<protein>
    <submittedName>
        <fullName evidence="6">Tyrosine recombinase XerC</fullName>
    </submittedName>
</protein>
<dbReference type="AlphaFoldDB" id="A0AA97CVI0"/>
<dbReference type="GO" id="GO:0003677">
    <property type="term" value="F:DNA binding"/>
    <property type="evidence" value="ECO:0007669"/>
    <property type="project" value="UniProtKB-KW"/>
</dbReference>
<proteinExistence type="inferred from homology"/>
<evidence type="ECO:0000256" key="2">
    <source>
        <dbReference type="ARBA" id="ARBA00023125"/>
    </source>
</evidence>
<dbReference type="GO" id="GO:0016746">
    <property type="term" value="F:acyltransferase activity"/>
    <property type="evidence" value="ECO:0007669"/>
    <property type="project" value="InterPro"/>
</dbReference>
<dbReference type="Pfam" id="PF26003">
    <property type="entry name" value="Integrase_N_phage"/>
    <property type="match status" value="1"/>
</dbReference>
<evidence type="ECO:0000256" key="4">
    <source>
        <dbReference type="SAM" id="MobiDB-lite"/>
    </source>
</evidence>
<name>A0AA97CVI0_9ACTN</name>
<dbReference type="Gene3D" id="4.10.320.10">
    <property type="entry name" value="E3-binding domain"/>
    <property type="match status" value="1"/>
</dbReference>
<evidence type="ECO:0000256" key="3">
    <source>
        <dbReference type="ARBA" id="ARBA00023172"/>
    </source>
</evidence>
<comment type="similarity">
    <text evidence="1">Belongs to the 'phage' integrase family.</text>
</comment>
<evidence type="ECO:0000313" key="6">
    <source>
        <dbReference type="EMBL" id="WOC11964.1"/>
    </source>
</evidence>
<sequence length="504" mass="53391">MTSQRSFGTVEPLPSGRFRARYTVPGEYRRRTAPLTFTTRKAANNWLTQTHADVLRGDYRDPDAGAVTVAEYADRYLSARAGVDLAPRTVALYRRHLTRYIAAPVTAPGLGTVRLGDEPLASVDVATVRDWYAAVTHTAATTAGARCKRAPRVHPARVWARDMGIAVPSTGRLPAAVVAEWEAAGGPVPPRESTGDTGKTQAAQAYRVLRAILAAALDEGLIRENPCRIRKAGTTRAAERVPATPAQIDAIAAAMPDRLVAAVHVAAWSGLRAGELFALDRSRVSLDRDTGTGTVRVDRALIGGSGPATYGPPKTASSVRTIHLPPHVVEILAAHLDAYTGRTQSALVFTTPAGGPVYESHRHRHFSRARAAAGRSDLRWHDLRHTGATLAARTGASIREIQHRLGHSTVSAAMIYQHHTADRDADLAARLSDLAAPAAIPAAPSPPKRADGAVESDGGMASALTLAAQLIRSGAGADALESLADSFRQGPGNDDRPHVEAVTA</sequence>
<dbReference type="Pfam" id="PF00589">
    <property type="entry name" value="Phage_integrase"/>
    <property type="match status" value="1"/>
</dbReference>
<dbReference type="InterPro" id="IPR011010">
    <property type="entry name" value="DNA_brk_join_enz"/>
</dbReference>
<dbReference type="InterPro" id="IPR058717">
    <property type="entry name" value="Phage_L5_Integrase_N"/>
</dbReference>
<dbReference type="InterPro" id="IPR036625">
    <property type="entry name" value="E3-bd_dom_sf"/>
</dbReference>
<dbReference type="CDD" id="cd01189">
    <property type="entry name" value="INT_ICEBs1_C_like"/>
    <property type="match status" value="1"/>
</dbReference>
<dbReference type="GO" id="GO:0006310">
    <property type="term" value="P:DNA recombination"/>
    <property type="evidence" value="ECO:0007669"/>
    <property type="project" value="UniProtKB-KW"/>
</dbReference>
<dbReference type="PROSITE" id="PS51898">
    <property type="entry name" value="TYR_RECOMBINASE"/>
    <property type="match status" value="1"/>
</dbReference>
<dbReference type="PANTHER" id="PTHR30349:SF64">
    <property type="entry name" value="PROPHAGE INTEGRASE INTD-RELATED"/>
    <property type="match status" value="1"/>
</dbReference>
<evidence type="ECO:0000256" key="1">
    <source>
        <dbReference type="ARBA" id="ARBA00008857"/>
    </source>
</evidence>
<dbReference type="InterPro" id="IPR013762">
    <property type="entry name" value="Integrase-like_cat_sf"/>
</dbReference>
<reference evidence="6" key="1">
    <citation type="submission" date="2023-06" db="EMBL/GenBank/DDBJ databases">
        <title>Gordonia sp. nov. and Pseudochrobactrum sp. nov., two species isolated from the burying beetle Nicrophorus vespilloides.</title>
        <authorList>
            <person name="Poehlein A."/>
            <person name="Guzman J."/>
            <person name="Daniel R."/>
            <person name="Vilcinskas A."/>
        </authorList>
    </citation>
    <scope>NUCLEOTIDE SEQUENCE</scope>
    <source>
        <strain evidence="6">MP11Mi</strain>
    </source>
</reference>
<evidence type="ECO:0000259" key="5">
    <source>
        <dbReference type="PROSITE" id="PS51898"/>
    </source>
</evidence>
<accession>A0AA97CVI0</accession>
<dbReference type="InterPro" id="IPR010998">
    <property type="entry name" value="Integrase_recombinase_N"/>
</dbReference>
<dbReference type="EMBL" id="CP128986">
    <property type="protein sequence ID" value="WOC11964.1"/>
    <property type="molecule type" value="Genomic_DNA"/>
</dbReference>
<dbReference type="PANTHER" id="PTHR30349">
    <property type="entry name" value="PHAGE INTEGRASE-RELATED"/>
    <property type="match status" value="1"/>
</dbReference>
<feature type="domain" description="Tyr recombinase" evidence="5">
    <location>
        <begin position="238"/>
        <end position="429"/>
    </location>
</feature>
<feature type="region of interest" description="Disordered" evidence="4">
    <location>
        <begin position="482"/>
        <end position="504"/>
    </location>
</feature>
<dbReference type="Gene3D" id="1.10.150.130">
    <property type="match status" value="1"/>
</dbReference>
<keyword evidence="3" id="KW-0233">DNA recombination</keyword>
<gene>
    <name evidence="6" type="primary">xerC_1</name>
    <name evidence="6" type="ORF">MP11Mi_10450</name>
</gene>
<keyword evidence="2" id="KW-0238">DNA-binding</keyword>
<dbReference type="Gene3D" id="1.10.443.10">
    <property type="entry name" value="Intergrase catalytic core"/>
    <property type="match status" value="1"/>
</dbReference>
<dbReference type="GO" id="GO:0015074">
    <property type="term" value="P:DNA integration"/>
    <property type="evidence" value="ECO:0007669"/>
    <property type="project" value="InterPro"/>
</dbReference>
<dbReference type="InterPro" id="IPR050090">
    <property type="entry name" value="Tyrosine_recombinase_XerCD"/>
</dbReference>
<feature type="compositionally biased region" description="Basic and acidic residues" evidence="4">
    <location>
        <begin position="493"/>
        <end position="504"/>
    </location>
</feature>
<organism evidence="6">
    <name type="scientific">Gordonia sp. MP11Mi</name>
    <dbReference type="NCBI Taxonomy" id="3022769"/>
    <lineage>
        <taxon>Bacteria</taxon>
        <taxon>Bacillati</taxon>
        <taxon>Actinomycetota</taxon>
        <taxon>Actinomycetes</taxon>
        <taxon>Mycobacteriales</taxon>
        <taxon>Gordoniaceae</taxon>
        <taxon>Gordonia</taxon>
    </lineage>
</organism>
<dbReference type="InterPro" id="IPR002104">
    <property type="entry name" value="Integrase_catalytic"/>
</dbReference>
<dbReference type="SUPFAM" id="SSF56349">
    <property type="entry name" value="DNA breaking-rejoining enzymes"/>
    <property type="match status" value="1"/>
</dbReference>
<dbReference type="RefSeq" id="WP_420041233.1">
    <property type="nucleotide sequence ID" value="NZ_CP128986.1"/>
</dbReference>